<proteinExistence type="predicted"/>
<sequence>MIVTSENLECKTYRIQMKSFQSNTQYGH</sequence>
<name>A0A2P2P6T7_RHIMU</name>
<dbReference type="EMBL" id="GGEC01069968">
    <property type="protein sequence ID" value="MBX50452.1"/>
    <property type="molecule type" value="Transcribed_RNA"/>
</dbReference>
<reference evidence="1" key="1">
    <citation type="submission" date="2018-02" db="EMBL/GenBank/DDBJ databases">
        <title>Rhizophora mucronata_Transcriptome.</title>
        <authorList>
            <person name="Meera S.P."/>
            <person name="Sreeshan A."/>
            <person name="Augustine A."/>
        </authorList>
    </citation>
    <scope>NUCLEOTIDE SEQUENCE</scope>
    <source>
        <tissue evidence="1">Leaf</tissue>
    </source>
</reference>
<organism evidence="1">
    <name type="scientific">Rhizophora mucronata</name>
    <name type="common">Asiatic mangrove</name>
    <dbReference type="NCBI Taxonomy" id="61149"/>
    <lineage>
        <taxon>Eukaryota</taxon>
        <taxon>Viridiplantae</taxon>
        <taxon>Streptophyta</taxon>
        <taxon>Embryophyta</taxon>
        <taxon>Tracheophyta</taxon>
        <taxon>Spermatophyta</taxon>
        <taxon>Magnoliopsida</taxon>
        <taxon>eudicotyledons</taxon>
        <taxon>Gunneridae</taxon>
        <taxon>Pentapetalae</taxon>
        <taxon>rosids</taxon>
        <taxon>fabids</taxon>
        <taxon>Malpighiales</taxon>
        <taxon>Rhizophoraceae</taxon>
        <taxon>Rhizophora</taxon>
    </lineage>
</organism>
<dbReference type="AlphaFoldDB" id="A0A2P2P6T7"/>
<accession>A0A2P2P6T7</accession>
<protein>
    <submittedName>
        <fullName evidence="1">Uncharacterized protein</fullName>
    </submittedName>
</protein>
<evidence type="ECO:0000313" key="1">
    <source>
        <dbReference type="EMBL" id="MBX50452.1"/>
    </source>
</evidence>